<keyword evidence="2" id="KW-1185">Reference proteome</keyword>
<dbReference type="GO" id="GO:0008253">
    <property type="term" value="F:5'-nucleotidase activity"/>
    <property type="evidence" value="ECO:0007669"/>
    <property type="project" value="InterPro"/>
</dbReference>
<dbReference type="OrthoDB" id="9802350at2"/>
<dbReference type="InterPro" id="IPR036412">
    <property type="entry name" value="HAD-like_sf"/>
</dbReference>
<name>A0A2S7T4D8_9FLAO</name>
<dbReference type="PRINTS" id="PR00413">
    <property type="entry name" value="HADHALOGNASE"/>
</dbReference>
<evidence type="ECO:0000313" key="2">
    <source>
        <dbReference type="Proteomes" id="UP000239366"/>
    </source>
</evidence>
<dbReference type="NCBIfam" id="TIGR01509">
    <property type="entry name" value="HAD-SF-IA-v3"/>
    <property type="match status" value="1"/>
</dbReference>
<dbReference type="PANTHER" id="PTHR47478:SF1">
    <property type="entry name" value="PYRIMIDINE 5'-NUCLEOTIDASE YJJG"/>
    <property type="match status" value="1"/>
</dbReference>
<evidence type="ECO:0000313" key="1">
    <source>
        <dbReference type="EMBL" id="PQJ14407.1"/>
    </source>
</evidence>
<dbReference type="InterPro" id="IPR011951">
    <property type="entry name" value="HAD-SF_hydro_IA_YjjG/PynA"/>
</dbReference>
<reference evidence="2" key="1">
    <citation type="submission" date="2016-11" db="EMBL/GenBank/DDBJ databases">
        <title>Trade-off between light-utilization and light-protection in marine flavobacteria.</title>
        <authorList>
            <person name="Kumagai Y."/>
            <person name="Yoshizawa S."/>
            <person name="Kogure K."/>
        </authorList>
    </citation>
    <scope>NUCLEOTIDE SEQUENCE [LARGE SCALE GENOMIC DNA]</scope>
    <source>
        <strain evidence="2">SG-18</strain>
    </source>
</reference>
<dbReference type="NCBIfam" id="TIGR02254">
    <property type="entry name" value="YjjG_YfnB"/>
    <property type="match status" value="1"/>
</dbReference>
<organism evidence="1 2">
    <name type="scientific">Aureicoccus marinus</name>
    <dbReference type="NCBI Taxonomy" id="754435"/>
    <lineage>
        <taxon>Bacteria</taxon>
        <taxon>Pseudomonadati</taxon>
        <taxon>Bacteroidota</taxon>
        <taxon>Flavobacteriia</taxon>
        <taxon>Flavobacteriales</taxon>
        <taxon>Flavobacteriaceae</taxon>
        <taxon>Aureicoccus</taxon>
    </lineage>
</organism>
<dbReference type="InterPro" id="IPR023198">
    <property type="entry name" value="PGP-like_dom2"/>
</dbReference>
<proteinExistence type="predicted"/>
<dbReference type="InterPro" id="IPR052550">
    <property type="entry name" value="Pyrimidine_5'-ntase_YjjG"/>
</dbReference>
<comment type="caution">
    <text evidence="1">The sequence shown here is derived from an EMBL/GenBank/DDBJ whole genome shotgun (WGS) entry which is preliminary data.</text>
</comment>
<dbReference type="Proteomes" id="UP000239366">
    <property type="component" value="Unassembled WGS sequence"/>
</dbReference>
<accession>A0A2S7T4D8</accession>
<dbReference type="Gene3D" id="1.10.150.240">
    <property type="entry name" value="Putative phosphatase, domain 2"/>
    <property type="match status" value="1"/>
</dbReference>
<dbReference type="InterPro" id="IPR006439">
    <property type="entry name" value="HAD-SF_hydro_IA"/>
</dbReference>
<dbReference type="NCBIfam" id="TIGR01549">
    <property type="entry name" value="HAD-SF-IA-v1"/>
    <property type="match status" value="1"/>
</dbReference>
<dbReference type="EMBL" id="MQVX01000001">
    <property type="protein sequence ID" value="PQJ14407.1"/>
    <property type="molecule type" value="Genomic_DNA"/>
</dbReference>
<dbReference type="SUPFAM" id="SSF56784">
    <property type="entry name" value="HAD-like"/>
    <property type="match status" value="1"/>
</dbReference>
<dbReference type="Gene3D" id="3.40.50.1000">
    <property type="entry name" value="HAD superfamily/HAD-like"/>
    <property type="match status" value="1"/>
</dbReference>
<sequence length="232" mass="27177">MLRLDKIEHIFFDLDHTLWDFEKNSALTFEYLLSKHSIAIPLDRFLEVYIPLNREYWKRYRLGEFTAEELRFVRLEDVFSRLSYGISREQINLLAEGYIEHLSTHPHLMEGAVEVLDFLKPRFPMHILTNGFTRIQQRKIENSGLSGYFDHVIDAEYVGVKKPDPEIFLHAEKLVQANGESILMIGDDLEADILGAEERGWQSIHLLENEAEKPQKGPQIRSLYEIKQLFSS</sequence>
<dbReference type="Pfam" id="PF00702">
    <property type="entry name" value="Hydrolase"/>
    <property type="match status" value="1"/>
</dbReference>
<dbReference type="SFLD" id="SFLDS00003">
    <property type="entry name" value="Haloacid_Dehalogenase"/>
    <property type="match status" value="1"/>
</dbReference>
<protein>
    <submittedName>
        <fullName evidence="1">Noncanonical pyrimidine nucleotidase, YjjG family</fullName>
    </submittedName>
</protein>
<gene>
    <name evidence="1" type="ORF">BST99_00395</name>
</gene>
<dbReference type="PANTHER" id="PTHR47478">
    <property type="match status" value="1"/>
</dbReference>
<dbReference type="RefSeq" id="WP_105000039.1">
    <property type="nucleotide sequence ID" value="NZ_MQVX01000001.1"/>
</dbReference>
<dbReference type="SFLD" id="SFLDG01129">
    <property type="entry name" value="C1.5:_HAD__Beta-PGM__Phosphata"/>
    <property type="match status" value="1"/>
</dbReference>
<dbReference type="InterPro" id="IPR023214">
    <property type="entry name" value="HAD_sf"/>
</dbReference>
<dbReference type="AlphaFoldDB" id="A0A2S7T4D8"/>